<keyword evidence="1" id="KW-0472">Membrane</keyword>
<dbReference type="InterPro" id="IPR028087">
    <property type="entry name" value="Tad_N"/>
</dbReference>
<reference evidence="3 4" key="1">
    <citation type="submission" date="2018-04" db="EMBL/GenBank/DDBJ databases">
        <title>Methylobacterium sp. PR1016A genome.</title>
        <authorList>
            <person name="Park W."/>
        </authorList>
    </citation>
    <scope>NUCLEOTIDE SEQUENCE [LARGE SCALE GENOMIC DNA]</scope>
    <source>
        <strain evidence="3 4">PR1016A</strain>
    </source>
</reference>
<dbReference type="KEGG" id="mee:DA075_16375"/>
<protein>
    <submittedName>
        <fullName evidence="3">Pilus assembly protein</fullName>
    </submittedName>
</protein>
<dbReference type="RefSeq" id="WP_099954136.1">
    <property type="nucleotide sequence ID" value="NZ_CP028843.1"/>
</dbReference>
<evidence type="ECO:0000259" key="2">
    <source>
        <dbReference type="Pfam" id="PF13400"/>
    </source>
</evidence>
<dbReference type="EMBL" id="CP028843">
    <property type="protein sequence ID" value="AWB22301.1"/>
    <property type="molecule type" value="Genomic_DNA"/>
</dbReference>
<keyword evidence="1" id="KW-1133">Transmembrane helix</keyword>
<sequence>MAPRLEAAARAAWRRVRHPARGFPGDRGGNLTILFSVLLLPMLIFAGAAIDYGAAMRMETKLQAATDATALLLCQTPLTTTNDDLDALARTTMTGQMGADGLVVDPLSITSNPRQITLTTHKLSTVFFGRITGTRSINPGAQARCATPMPRTFEIALVLDNTGSMSNSGNDGVSKISALRSAAKQFVTYVLNNKSFAADTRIAIVPFSSAVAVDAATYRNASWVDTQGKSPYHWTNFSGTAAAGFQSRFDLFAKLQGVVPSWKWAGCFESLPYPQNVSDMATNGNASLYMPYLAPDEGGAGTPAGYYAVWNGNYSVNSYIDDDDGTTTGTCPKLSSTDGYPTALSRACKYSAPRNARPGSLGELGANGPNFGCTTQPLQRLTRNAAVLTGLIDNMVAGGTTNIHEGLMWGWRTISPKSVFADGAAYGGNTVNKIIVLMTDGANTWLANGSSSSKSLISSNGYFINADGSDPDIHFPPANQNVSTSAQARTALDALTKLACANAKADPANIAIYTIGFSVSSDPIDSQGIDLLKTCASQNQYFQANDSSSLIGAFNAIAASIGKLRLTQ</sequence>
<dbReference type="Gene3D" id="3.40.50.410">
    <property type="entry name" value="von Willebrand factor, type A domain"/>
    <property type="match status" value="1"/>
</dbReference>
<evidence type="ECO:0000313" key="4">
    <source>
        <dbReference type="Proteomes" id="UP000244755"/>
    </source>
</evidence>
<keyword evidence="1" id="KW-0812">Transmembrane</keyword>
<dbReference type="InterPro" id="IPR036465">
    <property type="entry name" value="vWFA_dom_sf"/>
</dbReference>
<dbReference type="SUPFAM" id="SSF53300">
    <property type="entry name" value="vWA-like"/>
    <property type="match status" value="1"/>
</dbReference>
<dbReference type="OrthoDB" id="7522752at2"/>
<dbReference type="AlphaFoldDB" id="A0A2R4WL72"/>
<accession>A0A2R4WL72</accession>
<organism evidence="3 4">
    <name type="scientific">Methylobacterium currus</name>
    <dbReference type="NCBI Taxonomy" id="2051553"/>
    <lineage>
        <taxon>Bacteria</taxon>
        <taxon>Pseudomonadati</taxon>
        <taxon>Pseudomonadota</taxon>
        <taxon>Alphaproteobacteria</taxon>
        <taxon>Hyphomicrobiales</taxon>
        <taxon>Methylobacteriaceae</taxon>
        <taxon>Methylobacterium</taxon>
    </lineage>
</organism>
<keyword evidence="4" id="KW-1185">Reference proteome</keyword>
<dbReference type="Proteomes" id="UP000244755">
    <property type="component" value="Chromosome 1"/>
</dbReference>
<feature type="domain" description="Putative Flp pilus-assembly TadG-like N-terminal" evidence="2">
    <location>
        <begin position="29"/>
        <end position="71"/>
    </location>
</feature>
<gene>
    <name evidence="3" type="ORF">DA075_16375</name>
</gene>
<evidence type="ECO:0000256" key="1">
    <source>
        <dbReference type="SAM" id="Phobius"/>
    </source>
</evidence>
<evidence type="ECO:0000313" key="3">
    <source>
        <dbReference type="EMBL" id="AWB22301.1"/>
    </source>
</evidence>
<proteinExistence type="predicted"/>
<feature type="transmembrane region" description="Helical" evidence="1">
    <location>
        <begin position="33"/>
        <end position="54"/>
    </location>
</feature>
<name>A0A2R4WL72_9HYPH</name>
<dbReference type="Pfam" id="PF13400">
    <property type="entry name" value="Tad"/>
    <property type="match status" value="1"/>
</dbReference>